<evidence type="ECO:0000313" key="8">
    <source>
        <dbReference type="EMBL" id="QPI36473.1"/>
    </source>
</evidence>
<name>A0AAX1J7S0_9MYCO</name>
<dbReference type="InterPro" id="IPR024671">
    <property type="entry name" value="Atg22-like"/>
</dbReference>
<feature type="transmembrane region" description="Helical" evidence="6">
    <location>
        <begin position="184"/>
        <end position="205"/>
    </location>
</feature>
<feature type="transmembrane region" description="Helical" evidence="6">
    <location>
        <begin position="87"/>
        <end position="106"/>
    </location>
</feature>
<feature type="transmembrane region" description="Helical" evidence="6">
    <location>
        <begin position="143"/>
        <end position="163"/>
    </location>
</feature>
<accession>A0AAX1J7S0</accession>
<reference evidence="7 9" key="1">
    <citation type="journal article" date="2019" name="Emerg. Microbes Infect.">
        <title>Comprehensive subspecies identification of 175 nontuberculous mycobacteria species based on 7547 genomic profiles.</title>
        <authorList>
            <person name="Matsumoto Y."/>
            <person name="Kinjo T."/>
            <person name="Motooka D."/>
            <person name="Nabeya D."/>
            <person name="Jung N."/>
            <person name="Uechi K."/>
            <person name="Horii T."/>
            <person name="Iida T."/>
            <person name="Fujita J."/>
            <person name="Nakamura S."/>
        </authorList>
    </citation>
    <scope>NUCLEOTIDE SEQUENCE [LARGE SCALE GENOMIC DNA]</scope>
    <source>
        <strain evidence="7 9">JCM 13573</strain>
    </source>
</reference>
<dbReference type="Gene3D" id="1.20.1250.20">
    <property type="entry name" value="MFS general substrate transporter like domains"/>
    <property type="match status" value="1"/>
</dbReference>
<evidence type="ECO:0000256" key="1">
    <source>
        <dbReference type="ARBA" id="ARBA00004127"/>
    </source>
</evidence>
<keyword evidence="5 6" id="KW-0472">Membrane</keyword>
<gene>
    <name evidence="8" type="ORF">I2456_18520</name>
    <name evidence="7" type="ORF">MKUB_50670</name>
</gene>
<evidence type="ECO:0000313" key="9">
    <source>
        <dbReference type="Proteomes" id="UP000465306"/>
    </source>
</evidence>
<dbReference type="GO" id="GO:0012505">
    <property type="term" value="C:endomembrane system"/>
    <property type="evidence" value="ECO:0007669"/>
    <property type="project" value="UniProtKB-SubCell"/>
</dbReference>
<feature type="transmembrane region" description="Helical" evidence="6">
    <location>
        <begin position="438"/>
        <end position="457"/>
    </location>
</feature>
<feature type="transmembrane region" description="Helical" evidence="6">
    <location>
        <begin position="319"/>
        <end position="340"/>
    </location>
</feature>
<evidence type="ECO:0000256" key="3">
    <source>
        <dbReference type="ARBA" id="ARBA00022692"/>
    </source>
</evidence>
<evidence type="ECO:0000256" key="2">
    <source>
        <dbReference type="ARBA" id="ARBA00022448"/>
    </source>
</evidence>
<keyword evidence="2" id="KW-0813">Transport</keyword>
<feature type="transmembrane region" description="Helical" evidence="6">
    <location>
        <begin position="283"/>
        <end position="307"/>
    </location>
</feature>
<feature type="transmembrane region" description="Helical" evidence="6">
    <location>
        <begin position="225"/>
        <end position="247"/>
    </location>
</feature>
<organism evidence="8 10">
    <name type="scientific">Mycobacterium kubicae</name>
    <dbReference type="NCBI Taxonomy" id="120959"/>
    <lineage>
        <taxon>Bacteria</taxon>
        <taxon>Bacillati</taxon>
        <taxon>Actinomycetota</taxon>
        <taxon>Actinomycetes</taxon>
        <taxon>Mycobacteriales</taxon>
        <taxon>Mycobacteriaceae</taxon>
        <taxon>Mycobacterium</taxon>
        <taxon>Mycobacterium simiae complex</taxon>
    </lineage>
</organism>
<dbReference type="AlphaFoldDB" id="A0AAX1J7S0"/>
<feature type="transmembrane region" description="Helical" evidence="6">
    <location>
        <begin position="371"/>
        <end position="395"/>
    </location>
</feature>
<dbReference type="PANTHER" id="PTHR23519">
    <property type="entry name" value="AUTOPHAGY-RELATED PROTEIN 22"/>
    <property type="match status" value="1"/>
</dbReference>
<dbReference type="EMBL" id="CP065047">
    <property type="protein sequence ID" value="QPI36473.1"/>
    <property type="molecule type" value="Genomic_DNA"/>
</dbReference>
<dbReference type="KEGG" id="mku:I2456_18520"/>
<evidence type="ECO:0000256" key="4">
    <source>
        <dbReference type="ARBA" id="ARBA00022989"/>
    </source>
</evidence>
<feature type="transmembrane region" description="Helical" evidence="6">
    <location>
        <begin position="407"/>
        <end position="426"/>
    </location>
</feature>
<evidence type="ECO:0000313" key="7">
    <source>
        <dbReference type="EMBL" id="GFG67577.1"/>
    </source>
</evidence>
<dbReference type="PANTHER" id="PTHR23519:SF1">
    <property type="entry name" value="AUTOPHAGY-RELATED PROTEIN 22"/>
    <property type="match status" value="1"/>
</dbReference>
<dbReference type="InterPro" id="IPR036259">
    <property type="entry name" value="MFS_trans_sf"/>
</dbReference>
<dbReference type="InterPro" id="IPR050495">
    <property type="entry name" value="ATG22/LtaA_families"/>
</dbReference>
<comment type="subcellular location">
    <subcellularLocation>
        <location evidence="1">Endomembrane system</location>
        <topology evidence="1">Multi-pass membrane protein</topology>
    </subcellularLocation>
</comment>
<evidence type="ECO:0000313" key="10">
    <source>
        <dbReference type="Proteomes" id="UP000663583"/>
    </source>
</evidence>
<dbReference type="Pfam" id="PF11700">
    <property type="entry name" value="ATG22"/>
    <property type="match status" value="1"/>
</dbReference>
<keyword evidence="9" id="KW-1185">Reference proteome</keyword>
<evidence type="ECO:0000256" key="6">
    <source>
        <dbReference type="SAM" id="Phobius"/>
    </source>
</evidence>
<keyword evidence="3 6" id="KW-0812">Transmembrane</keyword>
<sequence length="471" mass="49211">MSQPESDSAEHHVTEPVNQQQKFEYGAAKLQAGREPVTLKRSRVAAWALWDSGSTGLNAIVATFVFSVYLTSSVGEGLPGGTSPASWLGRAGAVAGLTIAILAPALGVWVESPHRRRVALSTLTGLAVALTCGMFFIRDSPGYLWAGLALLAATAACGDLSSVPYNAMLRQLSTPDTAGRISGLGWAAGYLGSVSLLILVYLGFISGTGEVRGLLHIPVRDGLNVRVAMLLAAAWLAILALPLLFVAHRLPNTGESSHPTSMLGGYRKLRADVAAEWRRDRNLVYFLLASAIFRDGLSAIFSFGAVLGVSVYGLSQGDVLMFGVAASTVAALGAVAGGFVDHRVGSKPVIIASLAAILAAAFTLMTLSGALAFWVCGLLLCLFIGPSQSSARALLLRMAQHGKEGMAFGLYTMTGRAVAFLGPWLFSVFVDVFNAVRAGLAGICVVLSVGLLTMLAVRVPRHGDAVVTEPS</sequence>
<dbReference type="EMBL" id="BLKU01000005">
    <property type="protein sequence ID" value="GFG67577.1"/>
    <property type="molecule type" value="Genomic_DNA"/>
</dbReference>
<dbReference type="Proteomes" id="UP000465306">
    <property type="component" value="Unassembled WGS sequence"/>
</dbReference>
<proteinExistence type="predicted"/>
<feature type="transmembrane region" description="Helical" evidence="6">
    <location>
        <begin position="118"/>
        <end position="137"/>
    </location>
</feature>
<reference evidence="7" key="2">
    <citation type="submission" date="2020-02" db="EMBL/GenBank/DDBJ databases">
        <authorList>
            <person name="Matsumoto Y."/>
            <person name="Kinjo T."/>
            <person name="Motooka D."/>
            <person name="Nabeya D."/>
            <person name="Jung N."/>
            <person name="Uechi K."/>
            <person name="Horii T."/>
            <person name="Iida T."/>
            <person name="Fujita J."/>
            <person name="Nakamura S."/>
        </authorList>
    </citation>
    <scope>NUCLEOTIDE SEQUENCE</scope>
    <source>
        <strain evidence="7">JCM 13573</strain>
    </source>
</reference>
<keyword evidence="4 6" id="KW-1133">Transmembrane helix</keyword>
<feature type="transmembrane region" description="Helical" evidence="6">
    <location>
        <begin position="349"/>
        <end position="365"/>
    </location>
</feature>
<reference evidence="8" key="3">
    <citation type="submission" date="2020-11" db="EMBL/GenBank/DDBJ databases">
        <title>Intraspecies plasmid and genomic variation of Mycobacterium kubicae revealed by the complete genome sequences of two clinical isolates.</title>
        <authorList>
            <person name="Hendrix J.R."/>
            <person name="Epperson L.E."/>
            <person name="Honda J.R."/>
            <person name="Strong M."/>
        </authorList>
    </citation>
    <scope>NUCLEOTIDE SEQUENCE</scope>
    <source>
        <strain evidence="8">JCM 13573</strain>
    </source>
</reference>
<dbReference type="SUPFAM" id="SSF103473">
    <property type="entry name" value="MFS general substrate transporter"/>
    <property type="match status" value="1"/>
</dbReference>
<feature type="transmembrane region" description="Helical" evidence="6">
    <location>
        <begin position="44"/>
        <end position="67"/>
    </location>
</feature>
<evidence type="ECO:0000256" key="5">
    <source>
        <dbReference type="ARBA" id="ARBA00023136"/>
    </source>
</evidence>
<dbReference type="Proteomes" id="UP000663583">
    <property type="component" value="Chromosome"/>
</dbReference>
<protein>
    <submittedName>
        <fullName evidence="8">MFS transporter</fullName>
    </submittedName>
    <submittedName>
        <fullName evidence="7">Membrane protein</fullName>
    </submittedName>
</protein>